<dbReference type="RefSeq" id="WP_086401561.1">
    <property type="nucleotide sequence ID" value="NZ_MOOP01000102.1"/>
</dbReference>
<dbReference type="SUPFAM" id="SSF52467">
    <property type="entry name" value="DHS-like NAD/FAD-binding domain"/>
    <property type="match status" value="1"/>
</dbReference>
<dbReference type="EMBL" id="MOOP01000102">
    <property type="protein sequence ID" value="OUB46598.1"/>
    <property type="molecule type" value="Genomic_DNA"/>
</dbReference>
<evidence type="ECO:0000313" key="2">
    <source>
        <dbReference type="Proteomes" id="UP000195120"/>
    </source>
</evidence>
<dbReference type="Proteomes" id="UP000195120">
    <property type="component" value="Unassembled WGS sequence"/>
</dbReference>
<evidence type="ECO:0008006" key="3">
    <source>
        <dbReference type="Google" id="ProtNLM"/>
    </source>
</evidence>
<gene>
    <name evidence="1" type="ORF">BK741_18365</name>
</gene>
<name>A0A9X6QN42_BACTU</name>
<dbReference type="InterPro" id="IPR029035">
    <property type="entry name" value="DHS-like_NAD/FAD-binding_dom"/>
</dbReference>
<comment type="caution">
    <text evidence="1">The sequence shown here is derived from an EMBL/GenBank/DDBJ whole genome shotgun (WGS) entry which is preliminary data.</text>
</comment>
<proteinExistence type="predicted"/>
<dbReference type="Gene3D" id="3.40.50.1220">
    <property type="entry name" value="TPP-binding domain"/>
    <property type="match status" value="1"/>
</dbReference>
<reference evidence="1 2" key="1">
    <citation type="submission" date="2016-10" db="EMBL/GenBank/DDBJ databases">
        <title>Comparative genomics of Bacillus thuringiensis reveals a path to pathogens against multiple invertebrate hosts.</title>
        <authorList>
            <person name="Zheng J."/>
            <person name="Gao Q."/>
            <person name="Liu H."/>
            <person name="Peng D."/>
            <person name="Ruan L."/>
            <person name="Sun M."/>
        </authorList>
    </citation>
    <scope>NUCLEOTIDE SEQUENCE [LARGE SCALE GENOMIC DNA]</scope>
    <source>
        <strain evidence="1">BGSC 4BW1</strain>
    </source>
</reference>
<accession>A0A9X6QN42</accession>
<dbReference type="Pfam" id="PF13289">
    <property type="entry name" value="SIR2_2"/>
    <property type="match status" value="1"/>
</dbReference>
<organism evidence="1 2">
    <name type="scientific">Bacillus thuringiensis serovar iberica</name>
    <dbReference type="NCBI Taxonomy" id="180866"/>
    <lineage>
        <taxon>Bacteria</taxon>
        <taxon>Bacillati</taxon>
        <taxon>Bacillota</taxon>
        <taxon>Bacilli</taxon>
        <taxon>Bacillales</taxon>
        <taxon>Bacillaceae</taxon>
        <taxon>Bacillus</taxon>
        <taxon>Bacillus cereus group</taxon>
    </lineage>
</organism>
<dbReference type="AlphaFoldDB" id="A0A9X6QN42"/>
<evidence type="ECO:0000313" key="1">
    <source>
        <dbReference type="EMBL" id="OUB46598.1"/>
    </source>
</evidence>
<sequence>MDNHLMSLSFSMEANKGVYALLLGSGISRSANIPTGWEIVEELCRRIMVLENANHNDPIKWYQEQYKQEPTYDKVIERLAYTSATRLGLLAEFFEPKQDDEENIKIPTRAHRSIAKLVKGGYIRVIVTTNFDRLMEQALEELNIDFQTLHDVSNIEGIKPLVHANCTIIKVHGDYKDVRFKNVGDELETYHEDLSNLLHRVFDEYGVITSGWSADWDTALRNTIQSVKGRRYSWYWHAFTEKLSDPAEELLKIRDGIKIIDSNGADSFFSTLAENVESISKLKKTNHENIQVKINKLKKYITNNLEIELREMITEETQNLVQFIKSFTLPDNHTTEDQKEHIEIIKEKARTLAVLLTILTYYSKKETHESIICETLQRLTTAKNTTGTDFYRCCSKLPAVIGLYSTGIAATMKKNYKLLNKLFTEIRIRTHIDRPESFLEFTGSYGSIHRTFNGLYEKENYIHPFEKIFVHPYMSEIYNTSKLTFDEQELDEYYDTFELLLSLKHRYSGINLFPIGLFANKFDISHIQQFLKLGSEESESWPVLELFDNSIENFRNSLEKLNEYRVKRSHFDIQGLLAYYPITIKSENL</sequence>
<protein>
    <recommendedName>
        <fullName evidence="3">SIR2-like domain-containing protein</fullName>
    </recommendedName>
</protein>